<evidence type="ECO:0000256" key="2">
    <source>
        <dbReference type="ARBA" id="ARBA00022840"/>
    </source>
</evidence>
<feature type="domain" description="PAS" evidence="7">
    <location>
        <begin position="6"/>
        <end position="54"/>
    </location>
</feature>
<dbReference type="Gene3D" id="1.10.10.60">
    <property type="entry name" value="Homeodomain-like"/>
    <property type="match status" value="1"/>
</dbReference>
<dbReference type="FunFam" id="3.40.50.300:FF:000006">
    <property type="entry name" value="DNA-binding transcriptional regulator NtrC"/>
    <property type="match status" value="1"/>
</dbReference>
<evidence type="ECO:0000256" key="4">
    <source>
        <dbReference type="ARBA" id="ARBA00023163"/>
    </source>
</evidence>
<accession>A0A2W4QRG1</accession>
<feature type="domain" description="PAC" evidence="8">
    <location>
        <begin position="82"/>
        <end position="134"/>
    </location>
</feature>
<dbReference type="SMART" id="SM00086">
    <property type="entry name" value="PAC"/>
    <property type="match status" value="2"/>
</dbReference>
<dbReference type="Pfam" id="PF00158">
    <property type="entry name" value="Sigma54_activat"/>
    <property type="match status" value="1"/>
</dbReference>
<evidence type="ECO:0000256" key="5">
    <source>
        <dbReference type="SAM" id="Coils"/>
    </source>
</evidence>
<dbReference type="PROSITE" id="PS00675">
    <property type="entry name" value="SIGMA54_INTERACT_1"/>
    <property type="match status" value="1"/>
</dbReference>
<dbReference type="InterPro" id="IPR003593">
    <property type="entry name" value="AAA+_ATPase"/>
</dbReference>
<dbReference type="InterPro" id="IPR002197">
    <property type="entry name" value="HTH_Fis"/>
</dbReference>
<dbReference type="SMART" id="SM00091">
    <property type="entry name" value="PAS"/>
    <property type="match status" value="3"/>
</dbReference>
<feature type="coiled-coil region" evidence="5">
    <location>
        <begin position="261"/>
        <end position="291"/>
    </location>
</feature>
<comment type="caution">
    <text evidence="9">The sequence shown here is derived from an EMBL/GenBank/DDBJ whole genome shotgun (WGS) entry which is preliminary data.</text>
</comment>
<dbReference type="InterPro" id="IPR009057">
    <property type="entry name" value="Homeodomain-like_sf"/>
</dbReference>
<evidence type="ECO:0000256" key="3">
    <source>
        <dbReference type="ARBA" id="ARBA00023015"/>
    </source>
</evidence>
<feature type="domain" description="PAS" evidence="7">
    <location>
        <begin position="281"/>
        <end position="326"/>
    </location>
</feature>
<dbReference type="PROSITE" id="PS50112">
    <property type="entry name" value="PAS"/>
    <property type="match status" value="3"/>
</dbReference>
<dbReference type="SUPFAM" id="SSF55785">
    <property type="entry name" value="PYP-like sensor domain (PAS domain)"/>
    <property type="match status" value="3"/>
</dbReference>
<dbReference type="Gene3D" id="3.30.450.20">
    <property type="entry name" value="PAS domain"/>
    <property type="match status" value="3"/>
</dbReference>
<reference evidence="9 10" key="1">
    <citation type="journal article" date="2018" name="Aquat. Microb. Ecol.">
        <title>Gammaproteobacterial methanotrophs dominate.</title>
        <authorList>
            <person name="Rissanen A.J."/>
            <person name="Saarenheimo J."/>
            <person name="Tiirola M."/>
            <person name="Peura S."/>
            <person name="Aalto S.L."/>
            <person name="Karvinen A."/>
            <person name="Nykanen H."/>
        </authorList>
    </citation>
    <scope>NUCLEOTIDE SEQUENCE [LARGE SCALE GENOMIC DNA]</scope>
    <source>
        <strain evidence="9">AMbin10</strain>
    </source>
</reference>
<dbReference type="Gene3D" id="3.40.50.300">
    <property type="entry name" value="P-loop containing nucleotide triphosphate hydrolases"/>
    <property type="match status" value="1"/>
</dbReference>
<dbReference type="PANTHER" id="PTHR32071">
    <property type="entry name" value="TRANSCRIPTIONAL REGULATORY PROTEIN"/>
    <property type="match status" value="1"/>
</dbReference>
<dbReference type="CDD" id="cd00130">
    <property type="entry name" value="PAS"/>
    <property type="match status" value="3"/>
</dbReference>
<organism evidence="9 10">
    <name type="scientific">Candidatus Methylumidiphilus alinenensis</name>
    <dbReference type="NCBI Taxonomy" id="2202197"/>
    <lineage>
        <taxon>Bacteria</taxon>
        <taxon>Pseudomonadati</taxon>
        <taxon>Pseudomonadota</taxon>
        <taxon>Gammaproteobacteria</taxon>
        <taxon>Methylococcales</taxon>
        <taxon>Candidatus Methylumidiphilus</taxon>
    </lineage>
</organism>
<dbReference type="Gene3D" id="1.10.8.60">
    <property type="match status" value="1"/>
</dbReference>
<dbReference type="PRINTS" id="PR01590">
    <property type="entry name" value="HTHFIS"/>
</dbReference>
<dbReference type="InterPro" id="IPR035965">
    <property type="entry name" value="PAS-like_dom_sf"/>
</dbReference>
<evidence type="ECO:0000313" key="9">
    <source>
        <dbReference type="EMBL" id="PZN74695.1"/>
    </source>
</evidence>
<keyword evidence="2" id="KW-0067">ATP-binding</keyword>
<dbReference type="InterPro" id="IPR025662">
    <property type="entry name" value="Sigma_54_int_dom_ATP-bd_1"/>
</dbReference>
<dbReference type="SUPFAM" id="SSF46689">
    <property type="entry name" value="Homeodomain-like"/>
    <property type="match status" value="1"/>
</dbReference>
<feature type="domain" description="Sigma-54 factor interaction" evidence="6">
    <location>
        <begin position="409"/>
        <end position="638"/>
    </location>
</feature>
<dbReference type="Pfam" id="PF13426">
    <property type="entry name" value="PAS_9"/>
    <property type="match status" value="3"/>
</dbReference>
<dbReference type="AlphaFoldDB" id="A0A2W4QRG1"/>
<protein>
    <submittedName>
        <fullName evidence="9">Sigma-54-dependent Fis family transcriptional regulator</fullName>
    </submittedName>
</protein>
<dbReference type="GO" id="GO:0043565">
    <property type="term" value="F:sequence-specific DNA binding"/>
    <property type="evidence" value="ECO:0007669"/>
    <property type="project" value="InterPro"/>
</dbReference>
<dbReference type="PROSITE" id="PS50045">
    <property type="entry name" value="SIGMA54_INTERACT_4"/>
    <property type="match status" value="1"/>
</dbReference>
<keyword evidence="4" id="KW-0804">Transcription</keyword>
<evidence type="ECO:0000259" key="8">
    <source>
        <dbReference type="PROSITE" id="PS50113"/>
    </source>
</evidence>
<dbReference type="EMBL" id="QJPH01000415">
    <property type="protein sequence ID" value="PZN74695.1"/>
    <property type="molecule type" value="Genomic_DNA"/>
</dbReference>
<sequence length="715" mass="80214">MQEIANLDWLRQVFDALPYAVAVAEANMPGFPIAYVNRAFERLTGYLAEEAKGQPFSFLAVAGPGLPVLDRVREGLALGHDSRIELQCLSRDGTDFWSEVSVALLCDGLGQPTHYVCVYTDISGHRRSLDALAAERERLLGFIEHVPWGMLALDCIISGVFIVDATQPDTPVIYVNAAFERITGYQGEEVLGRNCRFIFDENEDQATLEELRLAFSERKEMKAELLSHRKDGSPFWFDLTLSPVFDESSQLTHYLGIQTDITDHKETEKRLQELSAELRKNRDDLISILNEFPSGTLIVEAGGTLSFASTTCESILGISPDIIPGQHWRQVFPVDGKTAQLLQNTLETPAKDRKPVTIQWQDACFETHWVECSVKDDPRDPARRLAFLDDITELHRLRDKLEAKRFGGLIGESEEMQELNRLIFEIARGDWTVLIEGETGVGKELVARGIHEASLRKEGPFIAVNSAGLSESLLASQLFGHRKGAFTGATADQQGFFEAAIGGTIFLDEIGDLPFPMQAALLRVLQEHEITRLGETRTRKVDVRILAATHKNLVAETAAGRFREDLLFRLRVARIHIPPLRERKTDIPMLVEHFLKSASRQIGKSINSLHADALQCLMAYDWPGNIRELRSCVDFALIYSKGSNIQLADLPPEIRGRQISARLETEALLEFVGDERQRMLQALEKARGNRSQAAKLLGISRATFYRRLQELELTI</sequence>
<proteinExistence type="predicted"/>
<dbReference type="InterPro" id="IPR001610">
    <property type="entry name" value="PAC"/>
</dbReference>
<dbReference type="GO" id="GO:0005524">
    <property type="term" value="F:ATP binding"/>
    <property type="evidence" value="ECO:0007669"/>
    <property type="project" value="UniProtKB-KW"/>
</dbReference>
<evidence type="ECO:0000259" key="7">
    <source>
        <dbReference type="PROSITE" id="PS50112"/>
    </source>
</evidence>
<feature type="domain" description="PAC" evidence="8">
    <location>
        <begin position="219"/>
        <end position="273"/>
    </location>
</feature>
<dbReference type="SMART" id="SM00382">
    <property type="entry name" value="AAA"/>
    <property type="match status" value="1"/>
</dbReference>
<keyword evidence="5" id="KW-0175">Coiled coil</keyword>
<dbReference type="NCBIfam" id="TIGR00229">
    <property type="entry name" value="sensory_box"/>
    <property type="match status" value="2"/>
</dbReference>
<dbReference type="InterPro" id="IPR000700">
    <property type="entry name" value="PAS-assoc_C"/>
</dbReference>
<dbReference type="InterPro" id="IPR002078">
    <property type="entry name" value="Sigma_54_int"/>
</dbReference>
<dbReference type="Proteomes" id="UP000249396">
    <property type="component" value="Unassembled WGS sequence"/>
</dbReference>
<dbReference type="InterPro" id="IPR000014">
    <property type="entry name" value="PAS"/>
</dbReference>
<dbReference type="GO" id="GO:0006355">
    <property type="term" value="P:regulation of DNA-templated transcription"/>
    <property type="evidence" value="ECO:0007669"/>
    <property type="project" value="InterPro"/>
</dbReference>
<dbReference type="SUPFAM" id="SSF52540">
    <property type="entry name" value="P-loop containing nucleoside triphosphate hydrolases"/>
    <property type="match status" value="1"/>
</dbReference>
<name>A0A2W4QRG1_9GAMM</name>
<evidence type="ECO:0000313" key="10">
    <source>
        <dbReference type="Proteomes" id="UP000249396"/>
    </source>
</evidence>
<dbReference type="InterPro" id="IPR027417">
    <property type="entry name" value="P-loop_NTPase"/>
</dbReference>
<evidence type="ECO:0000256" key="1">
    <source>
        <dbReference type="ARBA" id="ARBA00022741"/>
    </source>
</evidence>
<dbReference type="Pfam" id="PF25601">
    <property type="entry name" value="AAA_lid_14"/>
    <property type="match status" value="1"/>
</dbReference>
<dbReference type="Pfam" id="PF02954">
    <property type="entry name" value="HTH_8"/>
    <property type="match status" value="1"/>
</dbReference>
<dbReference type="PROSITE" id="PS50113">
    <property type="entry name" value="PAC"/>
    <property type="match status" value="2"/>
</dbReference>
<evidence type="ECO:0000259" key="6">
    <source>
        <dbReference type="PROSITE" id="PS50045"/>
    </source>
</evidence>
<dbReference type="CDD" id="cd00009">
    <property type="entry name" value="AAA"/>
    <property type="match status" value="1"/>
</dbReference>
<feature type="domain" description="PAS" evidence="7">
    <location>
        <begin position="152"/>
        <end position="218"/>
    </location>
</feature>
<keyword evidence="3" id="KW-0805">Transcription regulation</keyword>
<keyword evidence="1" id="KW-0547">Nucleotide-binding</keyword>
<dbReference type="InterPro" id="IPR058031">
    <property type="entry name" value="AAA_lid_NorR"/>
</dbReference>
<gene>
    <name evidence="9" type="ORF">DM484_20625</name>
</gene>